<evidence type="ECO:0000313" key="2">
    <source>
        <dbReference type="Proteomes" id="UP000799779"/>
    </source>
</evidence>
<protein>
    <submittedName>
        <fullName evidence="1">Uncharacterized protein</fullName>
    </submittedName>
</protein>
<accession>A0A6A5W4V4</accession>
<organism evidence="1 2">
    <name type="scientific">Amniculicola lignicola CBS 123094</name>
    <dbReference type="NCBI Taxonomy" id="1392246"/>
    <lineage>
        <taxon>Eukaryota</taxon>
        <taxon>Fungi</taxon>
        <taxon>Dikarya</taxon>
        <taxon>Ascomycota</taxon>
        <taxon>Pezizomycotina</taxon>
        <taxon>Dothideomycetes</taxon>
        <taxon>Pleosporomycetidae</taxon>
        <taxon>Pleosporales</taxon>
        <taxon>Amniculicolaceae</taxon>
        <taxon>Amniculicola</taxon>
    </lineage>
</organism>
<sequence>MQPAVFGNLPVELFLCVLDQLVGTRDGHQPVAYAPSDSITKTLRNLTLVSKNTYLLASQYLYTHCIYLDTCTNYSLFRRTLGFDLGYNPEALQYGQASRHEELFTAANIQPHITSLFMSPQKTDCCRATLMIRLPQVIDLLTTIGFTLKRLVLDLQPVYTPASEVEAIRPHFGRNNIFWSMPNLEELICSYDTYDYFPCPPPNLKRLATTSQGLDDVWMGSYPSSLETLFVLRELELDRLDIDAIFNHYKGKSLDVVLIDVSANHQTPTGTREWRDDDIVRIWEIDVPKSYYGDEDDLILCDLWVWEHAVAGTLFAQEKRRMRSWNQLQAALVQVEPA</sequence>
<gene>
    <name evidence="1" type="ORF">P154DRAFT_525722</name>
</gene>
<proteinExistence type="predicted"/>
<dbReference type="EMBL" id="ML977627">
    <property type="protein sequence ID" value="KAF1996307.1"/>
    <property type="molecule type" value="Genomic_DNA"/>
</dbReference>
<reference evidence="1" key="1">
    <citation type="journal article" date="2020" name="Stud. Mycol.">
        <title>101 Dothideomycetes genomes: a test case for predicting lifestyles and emergence of pathogens.</title>
        <authorList>
            <person name="Haridas S."/>
            <person name="Albert R."/>
            <person name="Binder M."/>
            <person name="Bloem J."/>
            <person name="Labutti K."/>
            <person name="Salamov A."/>
            <person name="Andreopoulos B."/>
            <person name="Baker S."/>
            <person name="Barry K."/>
            <person name="Bills G."/>
            <person name="Bluhm B."/>
            <person name="Cannon C."/>
            <person name="Castanera R."/>
            <person name="Culley D."/>
            <person name="Daum C."/>
            <person name="Ezra D."/>
            <person name="Gonzalez J."/>
            <person name="Henrissat B."/>
            <person name="Kuo A."/>
            <person name="Liang C."/>
            <person name="Lipzen A."/>
            <person name="Lutzoni F."/>
            <person name="Magnuson J."/>
            <person name="Mondo S."/>
            <person name="Nolan M."/>
            <person name="Ohm R."/>
            <person name="Pangilinan J."/>
            <person name="Park H.-J."/>
            <person name="Ramirez L."/>
            <person name="Alfaro M."/>
            <person name="Sun H."/>
            <person name="Tritt A."/>
            <person name="Yoshinaga Y."/>
            <person name="Zwiers L.-H."/>
            <person name="Turgeon B."/>
            <person name="Goodwin S."/>
            <person name="Spatafora J."/>
            <person name="Crous P."/>
            <person name="Grigoriev I."/>
        </authorList>
    </citation>
    <scope>NUCLEOTIDE SEQUENCE</scope>
    <source>
        <strain evidence="1">CBS 123094</strain>
    </source>
</reference>
<keyword evidence="2" id="KW-1185">Reference proteome</keyword>
<evidence type="ECO:0000313" key="1">
    <source>
        <dbReference type="EMBL" id="KAF1996307.1"/>
    </source>
</evidence>
<dbReference type="Proteomes" id="UP000799779">
    <property type="component" value="Unassembled WGS sequence"/>
</dbReference>
<dbReference type="OrthoDB" id="6365676at2759"/>
<name>A0A6A5W4V4_9PLEO</name>
<dbReference type="AlphaFoldDB" id="A0A6A5W4V4"/>